<keyword evidence="2" id="KW-1185">Reference proteome</keyword>
<evidence type="ECO:0000313" key="2">
    <source>
        <dbReference type="Proteomes" id="UP000247696"/>
    </source>
</evidence>
<protein>
    <submittedName>
        <fullName evidence="1">Uncharacterized protein</fullName>
    </submittedName>
</protein>
<sequence>MDNSVWATVGWTCPGILDETRTLAAVDHLVTYFADRSGHTGPRFTGSLFTALGGGGDRPETAHAFTSEDLVAVSTLSVDIAAEHALQLLGVVDNPAGESATAISRGSAGVRSSRDVPIDPVEVSRLLAQLPTDVGLVDATDGDLTTTDRLWREIRRKGLGPTRVSKLLSRKRPRLCPVIDRDVRNHLGHGKSRTDFFASLRTVLRDEATGLPAQLHQIRDLAVEESRRATWPAQTPVGDGLVANPAAQERIGRLSDLRVFDIVVWMAEQEARRGRR</sequence>
<accession>A0A2Z3YQP4</accession>
<reference evidence="2" key="1">
    <citation type="submission" date="2017-11" db="EMBL/GenBank/DDBJ databases">
        <title>Otitis media/interna in a cat caused by the recently described species Corynebacterium provencense.</title>
        <authorList>
            <person name="Kittl S."/>
            <person name="Brodard I."/>
            <person name="Rychener L."/>
            <person name="Jores J."/>
            <person name="Roosje P."/>
            <person name="Gobeli Brawand S."/>
        </authorList>
    </citation>
    <scope>NUCLEOTIDE SEQUENCE [LARGE SCALE GENOMIC DNA]</scope>
    <source>
        <strain evidence="2">17KM38</strain>
    </source>
</reference>
<gene>
    <name evidence="1" type="ORF">Csp1_11710</name>
</gene>
<organism evidence="1 2">
    <name type="scientific">Corynebacterium provencense</name>
    <dbReference type="NCBI Taxonomy" id="1737425"/>
    <lineage>
        <taxon>Bacteria</taxon>
        <taxon>Bacillati</taxon>
        <taxon>Actinomycetota</taxon>
        <taxon>Actinomycetes</taxon>
        <taxon>Mycobacteriales</taxon>
        <taxon>Corynebacteriaceae</taxon>
        <taxon>Corynebacterium</taxon>
    </lineage>
</organism>
<proteinExistence type="predicted"/>
<dbReference type="AlphaFoldDB" id="A0A2Z3YQP4"/>
<dbReference type="EMBL" id="CP024988">
    <property type="protein sequence ID" value="AWT25971.1"/>
    <property type="molecule type" value="Genomic_DNA"/>
</dbReference>
<dbReference type="Proteomes" id="UP000247696">
    <property type="component" value="Chromosome"/>
</dbReference>
<dbReference type="KEGG" id="cpre:Csp1_11710"/>
<evidence type="ECO:0000313" key="1">
    <source>
        <dbReference type="EMBL" id="AWT25971.1"/>
    </source>
</evidence>
<dbReference type="InterPro" id="IPR046275">
    <property type="entry name" value="DUF6308"/>
</dbReference>
<dbReference type="RefSeq" id="WP_193867123.1">
    <property type="nucleotide sequence ID" value="NZ_CP024988.1"/>
</dbReference>
<name>A0A2Z3YQP4_9CORY</name>
<dbReference type="Pfam" id="PF19827">
    <property type="entry name" value="DUF6308"/>
    <property type="match status" value="2"/>
</dbReference>